<dbReference type="Proteomes" id="UP000032352">
    <property type="component" value="Chromosome"/>
</dbReference>
<evidence type="ECO:0000313" key="3">
    <source>
        <dbReference type="Proteomes" id="UP000032352"/>
    </source>
</evidence>
<keyword evidence="3" id="KW-1185">Reference proteome</keyword>
<proteinExistence type="predicted"/>
<evidence type="ECO:0000313" key="2">
    <source>
        <dbReference type="EMBL" id="WDE05508.1"/>
    </source>
</evidence>
<sequence length="126" mass="14220">MISFCGPKIAEYTLKQDIGKRMRSSNRFKQEKKELKQRKQKCEYCSENNASQVDHMESVSDFSDSVLEGNLTVNEAEELTNNSANFADSCGGSTGSCNQQKDKKSASEFGGDNSSDRIKRRKRNYL</sequence>
<gene>
    <name evidence="2" type="ORF">SG34_000730</name>
</gene>
<evidence type="ECO:0000256" key="1">
    <source>
        <dbReference type="SAM" id="MobiDB-lite"/>
    </source>
</evidence>
<accession>A0AAE9Z2R9</accession>
<dbReference type="RefSeq" id="WP_044839276.1">
    <property type="nucleotide sequence ID" value="NZ_CP059733.1"/>
</dbReference>
<feature type="region of interest" description="Disordered" evidence="1">
    <location>
        <begin position="91"/>
        <end position="126"/>
    </location>
</feature>
<organism evidence="2 3">
    <name type="scientific">Thalassomonas viridans</name>
    <dbReference type="NCBI Taxonomy" id="137584"/>
    <lineage>
        <taxon>Bacteria</taxon>
        <taxon>Pseudomonadati</taxon>
        <taxon>Pseudomonadota</taxon>
        <taxon>Gammaproteobacteria</taxon>
        <taxon>Alteromonadales</taxon>
        <taxon>Colwelliaceae</taxon>
        <taxon>Thalassomonas</taxon>
    </lineage>
</organism>
<dbReference type="EMBL" id="CP059733">
    <property type="protein sequence ID" value="WDE05508.1"/>
    <property type="molecule type" value="Genomic_DNA"/>
</dbReference>
<dbReference type="Gene3D" id="1.10.30.50">
    <property type="match status" value="1"/>
</dbReference>
<name>A0AAE9Z2R9_9GAMM</name>
<dbReference type="KEGG" id="tvd:SG34_000730"/>
<protein>
    <submittedName>
        <fullName evidence="2">Uncharacterized protein</fullName>
    </submittedName>
</protein>
<dbReference type="AlphaFoldDB" id="A0AAE9Z2R9"/>
<reference evidence="2 3" key="2">
    <citation type="journal article" date="2022" name="Mar. Drugs">
        <title>Bioassay-Guided Fractionation Leads to the Detection of Cholic Acid Generated by the Rare Thalassomonas sp.</title>
        <authorList>
            <person name="Pheiffer F."/>
            <person name="Schneider Y.K."/>
            <person name="Hansen E.H."/>
            <person name="Andersen J.H."/>
            <person name="Isaksson J."/>
            <person name="Busche T."/>
            <person name="R C."/>
            <person name="Kalinowski J."/>
            <person name="Zyl L.V."/>
            <person name="Trindade M."/>
        </authorList>
    </citation>
    <scope>NUCLEOTIDE SEQUENCE [LARGE SCALE GENOMIC DNA]</scope>
    <source>
        <strain evidence="2 3">XOM25</strain>
    </source>
</reference>
<reference evidence="2 3" key="1">
    <citation type="journal article" date="2015" name="Genome Announc.">
        <title>Draft Genome Sequences of Marine Isolates of Thalassomonas viridans and Thalassomonas actiniarum.</title>
        <authorList>
            <person name="Olonade I."/>
            <person name="van Zyl L.J."/>
            <person name="Trindade M."/>
        </authorList>
    </citation>
    <scope>NUCLEOTIDE SEQUENCE [LARGE SCALE GENOMIC DNA]</scope>
    <source>
        <strain evidence="2 3">XOM25</strain>
    </source>
</reference>